<evidence type="ECO:0000313" key="4">
    <source>
        <dbReference type="EMBL" id="OKY78116.1"/>
    </source>
</evidence>
<dbReference type="FunCoup" id="A0A1Q6DUT8">
    <property type="interactions" value="43"/>
</dbReference>
<dbReference type="InterPro" id="IPR008218">
    <property type="entry name" value="ATPase_V1-cplx_f_g_su"/>
</dbReference>
<sequence>MRIAVLGDEETVTGFKLAGVSCSEVIESNQGFEEALNNLDQDIGIIITTEDLAKENQETINEFKSGKDVFPLLVEIPSKFGSTKESEIMDLVKKAIGVEINLEDI</sequence>
<organism evidence="4 5">
    <name type="scientific">Methanohalarchaeum thermophilum</name>
    <dbReference type="NCBI Taxonomy" id="1903181"/>
    <lineage>
        <taxon>Archaea</taxon>
        <taxon>Methanobacteriati</taxon>
        <taxon>Methanobacteriota</taxon>
        <taxon>Methanonatronarchaeia</taxon>
        <taxon>Methanonatronarchaeales</taxon>
        <taxon>Methanonatronarchaeaceae</taxon>
        <taxon>Candidatus Methanohalarchaeum</taxon>
    </lineage>
</organism>
<dbReference type="InterPro" id="IPR036906">
    <property type="entry name" value="ATPase_V1_fsu_sf"/>
</dbReference>
<keyword evidence="5" id="KW-1185">Reference proteome</keyword>
<dbReference type="Gene3D" id="3.40.50.10580">
    <property type="entry name" value="ATPase, V1 complex, subunit F"/>
    <property type="match status" value="1"/>
</dbReference>
<dbReference type="AlphaFoldDB" id="A0A1Q6DUT8"/>
<evidence type="ECO:0000256" key="1">
    <source>
        <dbReference type="ARBA" id="ARBA00010148"/>
    </source>
</evidence>
<proteinExistence type="inferred from homology"/>
<evidence type="ECO:0000313" key="5">
    <source>
        <dbReference type="Proteomes" id="UP000185744"/>
    </source>
</evidence>
<dbReference type="EMBL" id="MSDW01000001">
    <property type="protein sequence ID" value="OKY78116.1"/>
    <property type="molecule type" value="Genomic_DNA"/>
</dbReference>
<comment type="caution">
    <text evidence="4">The sequence shown here is derived from an EMBL/GenBank/DDBJ whole genome shotgun (WGS) entry which is preliminary data.</text>
</comment>
<dbReference type="InParanoid" id="A0A1Q6DUT8"/>
<protein>
    <submittedName>
        <fullName evidence="4">Archaeal/vacuolar-type H+-ATPase subunit F</fullName>
    </submittedName>
</protein>
<dbReference type="SUPFAM" id="SSF159468">
    <property type="entry name" value="AtpF-like"/>
    <property type="match status" value="1"/>
</dbReference>
<dbReference type="STRING" id="1903181.BTN85_0601"/>
<reference evidence="4" key="1">
    <citation type="submission" date="2016-12" db="EMBL/GenBank/DDBJ databases">
        <title>Discovery of methanogenic haloarchaea.</title>
        <authorList>
            <person name="Sorokin D.Y."/>
            <person name="Makarova K.S."/>
            <person name="Abbas B."/>
            <person name="Ferrer M."/>
            <person name="Golyshin P.N."/>
        </authorList>
    </citation>
    <scope>NUCLEOTIDE SEQUENCE [LARGE SCALE GENOMIC DNA]</scope>
    <source>
        <strain evidence="4">HMET1</strain>
    </source>
</reference>
<keyword evidence="2" id="KW-0813">Transport</keyword>
<dbReference type="Pfam" id="PF01990">
    <property type="entry name" value="ATP-synt_F"/>
    <property type="match status" value="1"/>
</dbReference>
<dbReference type="GO" id="GO:0046961">
    <property type="term" value="F:proton-transporting ATPase activity, rotational mechanism"/>
    <property type="evidence" value="ECO:0007669"/>
    <property type="project" value="InterPro"/>
</dbReference>
<evidence type="ECO:0000256" key="3">
    <source>
        <dbReference type="ARBA" id="ARBA00023065"/>
    </source>
</evidence>
<accession>A0A1Q6DUT8</accession>
<evidence type="ECO:0000256" key="2">
    <source>
        <dbReference type="ARBA" id="ARBA00022448"/>
    </source>
</evidence>
<comment type="similarity">
    <text evidence="1">Belongs to the V-ATPase F subunit family.</text>
</comment>
<gene>
    <name evidence="4" type="ORF">BTN85_0601</name>
</gene>
<name>A0A1Q6DUT8_METT1</name>
<dbReference type="Proteomes" id="UP000185744">
    <property type="component" value="Unassembled WGS sequence"/>
</dbReference>
<keyword evidence="3" id="KW-0406">Ion transport</keyword>